<feature type="domain" description="Rhamnogalacturonase A/B/Epimerase-like pectate lyase" evidence="2">
    <location>
        <begin position="132"/>
        <end position="368"/>
    </location>
</feature>
<dbReference type="Proteomes" id="UP000091956">
    <property type="component" value="Unassembled WGS sequence"/>
</dbReference>
<dbReference type="CDD" id="cd23668">
    <property type="entry name" value="GH55_beta13glucanase-like"/>
    <property type="match status" value="1"/>
</dbReference>
<keyword evidence="4" id="KW-1185">Reference proteome</keyword>
<gene>
    <name evidence="3" type="ORF">VE01_04978</name>
</gene>
<dbReference type="STRING" id="342668.A0A1B8GPE5"/>
<dbReference type="GeneID" id="28838364"/>
<evidence type="ECO:0000313" key="3">
    <source>
        <dbReference type="EMBL" id="OBT97680.1"/>
    </source>
</evidence>
<accession>A0A1B8GPE5</accession>
<name>A0A1B8GPE5_9PEZI</name>
<dbReference type="PANTHER" id="PTHR33928:SF2">
    <property type="entry name" value="PECTATE LYASE SUPERFAMILY PROTEIN DOMAIN-CONTAINING PROTEIN-RELATED"/>
    <property type="match status" value="1"/>
</dbReference>
<dbReference type="OrthoDB" id="1046782at2759"/>
<dbReference type="Gene3D" id="2.160.20.10">
    <property type="entry name" value="Single-stranded right-handed beta-helix, Pectin lyase-like"/>
    <property type="match status" value="2"/>
</dbReference>
<dbReference type="InterPro" id="IPR012334">
    <property type="entry name" value="Pectin_lyas_fold"/>
</dbReference>
<sequence length="1496" mass="157327">MGSWAVGLLTLHPKREAKCDCTPLQPAGGLCLSVAPAPAYMVDNQHNYFHTAPDKGKQNGPLWRYSGSLNKYMTNLRGGTVVRGGYAKSNGTRRTTLKAAVTKRQSSSDYWLASLGSKGAQPLAGGDDYQFFRNVVDDFGADNSGDTDTTEALNAAVASWNRDSVGGAKTRCGEDCGNTFAQGAIVYFPPGTYKICSPVIQYYYTQFIGDPNDMPTIKGCDTFQGIALFDTDPYIPGGSGSQWYVNQNQFFRQIRNFIFDLNDMPESTAENDQDLVPTGIHWQVAQATSLQNLVFKMPTSSTTTAVGIFSENGSGGFVSDLEFNGGNIGWRAGSQQYTARNLQFNSCNTAVQMVWDWGWNWQQIEITGGSIAFNISGTGGDTGQGTGSVSIIDTIISGTTVGILTNGLKSSPNIVLDNTVFKDVASPVMVDGGDTILSGSSDLWATGKRYNGSVGTTETGDVTAPAKAKGLLDSDSGFLYVRSRPQYEDLSTSSFLVATTDGGCKNDGTGDQQSCINSFLQKAAAADQVAYFPAGIYTIGGTVLIPTGSRVQGSSWSQIQGSGFYFSDMNNPKVMIQVGNKGDIGTMEIVEMLFSVRGATAGAVLMEWNTAASEQGAAAMWDSHFRVGGALGSDLDFATCPKFSSKDECIAASLMFHVTPQGNGYFENVWAWVGDHDNDASVFNQPDSTITQVTVYGARGTLIESHGPSWFYGSGSEHTVLYNYLLSGAKNIYMGHIQTESPYYQPVPGAPAPFGAAASFPNDPDFSQCNITANTDNEQCRYSWGLQVIDSTDVTIHSAGLYSFFNAYYQDCIDTHNCQERVLEVKGSTGVVIYNLFTVAIVDAANGIDGSSIPQADVQRGFTTEVSVWLPLPGGDNIDIVWVGTEVWETPTVTCSSPPCMLIIPTSSLAQDTTITPSKYKTSFEYGGFVPTTIGGIGTTVFVTSTTTVTITIPTIVTNGIGYSNVNVTAAGPTPITIYPSIDIPPIGVTLPDGHGGETTRTVTLPPWPQVNGGPTIDYTDPGTVPVDTGGSSGVGKATTYYTPIGVPVTVSGATVTTLTFPATTGAITISCPAETSVVFATPPIAVATTCTNAGSLTFNFVCPTTKVVTFLASTIAMVSVDCSLVTTWSTGQAASTTTPLPIWATWPVYGQIIPVTTSIDKPQPTDDGVVVPCKAWFFFICISWGELHINAWHWVLPPGIYGPGPPPIGLIRWPPGITIKGNLPNWPKITIGRDNQITTEEEGECETQTAEACTTTTFVSADSTLSSASMCETISGCSISVSDESTTVIGTQTPAPIGTWHDEVWATMTLGDAFSNSVYDALSAQMARDEASGDGTTISFTPGPTAGPTCAGATTACGGTLCSGYYCTPTPTGYPPGFQDPQDPSSGGYSAPTTSIGGSTTTTKPPTSTCTVTNVCNCNESGCDACSPTCCANGTCGSDVCTITGVCNCNESGCDACSPACCANGTCGDTSVAPPTSTAVDPCAGFDCRACGSPW</sequence>
<protein>
    <recommendedName>
        <fullName evidence="2">Rhamnogalacturonase A/B/Epimerase-like pectate lyase domain-containing protein</fullName>
    </recommendedName>
</protein>
<organism evidence="3 4">
    <name type="scientific">Pseudogymnoascus verrucosus</name>
    <dbReference type="NCBI Taxonomy" id="342668"/>
    <lineage>
        <taxon>Eukaryota</taxon>
        <taxon>Fungi</taxon>
        <taxon>Dikarya</taxon>
        <taxon>Ascomycota</taxon>
        <taxon>Pezizomycotina</taxon>
        <taxon>Leotiomycetes</taxon>
        <taxon>Thelebolales</taxon>
        <taxon>Thelebolaceae</taxon>
        <taxon>Pseudogymnoascus</taxon>
    </lineage>
</organism>
<feature type="compositionally biased region" description="Low complexity" evidence="1">
    <location>
        <begin position="1393"/>
        <end position="1405"/>
    </location>
</feature>
<dbReference type="Pfam" id="PF12708">
    <property type="entry name" value="Pect-lyase_RHGA_epim"/>
    <property type="match status" value="1"/>
</dbReference>
<dbReference type="InterPro" id="IPR011050">
    <property type="entry name" value="Pectin_lyase_fold/virulence"/>
</dbReference>
<feature type="region of interest" description="Disordered" evidence="1">
    <location>
        <begin position="1378"/>
        <end position="1405"/>
    </location>
</feature>
<evidence type="ECO:0000256" key="1">
    <source>
        <dbReference type="SAM" id="MobiDB-lite"/>
    </source>
</evidence>
<evidence type="ECO:0000313" key="4">
    <source>
        <dbReference type="Proteomes" id="UP000091956"/>
    </source>
</evidence>
<dbReference type="InterPro" id="IPR024535">
    <property type="entry name" value="RHGA/B-epi-like_pectate_lyase"/>
</dbReference>
<proteinExistence type="predicted"/>
<dbReference type="SUPFAM" id="SSF51126">
    <property type="entry name" value="Pectin lyase-like"/>
    <property type="match status" value="2"/>
</dbReference>
<reference evidence="4" key="2">
    <citation type="journal article" date="2018" name="Nat. Commun.">
        <title>Extreme sensitivity to ultraviolet light in the fungal pathogen causing white-nose syndrome of bats.</title>
        <authorList>
            <person name="Palmer J.M."/>
            <person name="Drees K.P."/>
            <person name="Foster J.T."/>
            <person name="Lindner D.L."/>
        </authorList>
    </citation>
    <scope>NUCLEOTIDE SEQUENCE [LARGE SCALE GENOMIC DNA]</scope>
    <source>
        <strain evidence="4">UAMH 10579</strain>
    </source>
</reference>
<dbReference type="GO" id="GO:0004650">
    <property type="term" value="F:polygalacturonase activity"/>
    <property type="evidence" value="ECO:0007669"/>
    <property type="project" value="InterPro"/>
</dbReference>
<dbReference type="RefSeq" id="XP_018131413.1">
    <property type="nucleotide sequence ID" value="XM_018274444.1"/>
</dbReference>
<dbReference type="EMBL" id="KV460220">
    <property type="protein sequence ID" value="OBT97680.1"/>
    <property type="molecule type" value="Genomic_DNA"/>
</dbReference>
<reference evidence="3 4" key="1">
    <citation type="submission" date="2016-03" db="EMBL/GenBank/DDBJ databases">
        <title>Comparative genomics of Pseudogymnoascus destructans, the fungus causing white-nose syndrome of bats.</title>
        <authorList>
            <person name="Palmer J.M."/>
            <person name="Drees K.P."/>
            <person name="Foster J.T."/>
            <person name="Lindner D.L."/>
        </authorList>
    </citation>
    <scope>NUCLEOTIDE SEQUENCE [LARGE SCALE GENOMIC DNA]</scope>
    <source>
        <strain evidence="3 4">UAMH 10579</strain>
    </source>
</reference>
<dbReference type="PANTHER" id="PTHR33928">
    <property type="entry name" value="POLYGALACTURONASE QRT3"/>
    <property type="match status" value="1"/>
</dbReference>
<evidence type="ECO:0000259" key="2">
    <source>
        <dbReference type="Pfam" id="PF12708"/>
    </source>
</evidence>
<dbReference type="InterPro" id="IPR039279">
    <property type="entry name" value="QRT3-like"/>
</dbReference>